<protein>
    <submittedName>
        <fullName evidence="1">Uncharacterized protein</fullName>
    </submittedName>
</protein>
<name>A0A815CEQ1_9BILA</name>
<organism evidence="1 3">
    <name type="scientific">Didymodactylos carnosus</name>
    <dbReference type="NCBI Taxonomy" id="1234261"/>
    <lineage>
        <taxon>Eukaryota</taxon>
        <taxon>Metazoa</taxon>
        <taxon>Spiralia</taxon>
        <taxon>Gnathifera</taxon>
        <taxon>Rotifera</taxon>
        <taxon>Eurotatoria</taxon>
        <taxon>Bdelloidea</taxon>
        <taxon>Philodinida</taxon>
        <taxon>Philodinidae</taxon>
        <taxon>Didymodactylos</taxon>
    </lineage>
</organism>
<gene>
    <name evidence="1" type="ORF">GPM918_LOCUS27629</name>
    <name evidence="2" type="ORF">SRO942_LOCUS27985</name>
</gene>
<proteinExistence type="predicted"/>
<dbReference type="Proteomes" id="UP000681722">
    <property type="component" value="Unassembled WGS sequence"/>
</dbReference>
<reference evidence="1" key="1">
    <citation type="submission" date="2021-02" db="EMBL/GenBank/DDBJ databases">
        <authorList>
            <person name="Nowell W R."/>
        </authorList>
    </citation>
    <scope>NUCLEOTIDE SEQUENCE</scope>
</reference>
<evidence type="ECO:0000313" key="1">
    <source>
        <dbReference type="EMBL" id="CAF1282629.1"/>
    </source>
</evidence>
<dbReference type="AlphaFoldDB" id="A0A815CEQ1"/>
<evidence type="ECO:0000313" key="3">
    <source>
        <dbReference type="Proteomes" id="UP000663829"/>
    </source>
</evidence>
<dbReference type="EMBL" id="CAJNOQ010011680">
    <property type="protein sequence ID" value="CAF1282629.1"/>
    <property type="molecule type" value="Genomic_DNA"/>
</dbReference>
<comment type="caution">
    <text evidence="1">The sequence shown here is derived from an EMBL/GenBank/DDBJ whole genome shotgun (WGS) entry which is preliminary data.</text>
</comment>
<keyword evidence="3" id="KW-1185">Reference proteome</keyword>
<dbReference type="EMBL" id="CAJOBC010028601">
    <property type="protein sequence ID" value="CAF4079232.1"/>
    <property type="molecule type" value="Genomic_DNA"/>
</dbReference>
<sequence>MTNQFDFVKNFDAENDKSRDFLLTPKTNDIPVIKNIRSSSNQPLSQSSQRRERPGLHLKYPLIVSELERFLNLHAGGAQERRRTDAVHYNGITTSQMRDHHLDIIKMLSIPAKRNDKNCKILDDSHFASAQVKYGYELASLYPQEIISLSCDNKCKIPIGSLAVSRYLFI</sequence>
<evidence type="ECO:0000313" key="2">
    <source>
        <dbReference type="EMBL" id="CAF4079232.1"/>
    </source>
</evidence>
<accession>A0A815CEQ1</accession>
<dbReference type="Proteomes" id="UP000663829">
    <property type="component" value="Unassembled WGS sequence"/>
</dbReference>